<proteinExistence type="predicted"/>
<accession>A0A6J4M9Y0</accession>
<dbReference type="Gene3D" id="3.30.530.20">
    <property type="match status" value="1"/>
</dbReference>
<protein>
    <submittedName>
        <fullName evidence="1">Cell division inhibitor</fullName>
    </submittedName>
</protein>
<dbReference type="EMBL" id="CADCTV010000694">
    <property type="protein sequence ID" value="CAA9354295.1"/>
    <property type="molecule type" value="Genomic_DNA"/>
</dbReference>
<evidence type="ECO:0000313" key="1">
    <source>
        <dbReference type="EMBL" id="CAA9354295.1"/>
    </source>
</evidence>
<dbReference type="SUPFAM" id="SSF55961">
    <property type="entry name" value="Bet v1-like"/>
    <property type="match status" value="1"/>
</dbReference>
<organism evidence="1">
    <name type="scientific">uncultured Gemmatimonadota bacterium</name>
    <dbReference type="NCBI Taxonomy" id="203437"/>
    <lineage>
        <taxon>Bacteria</taxon>
        <taxon>Pseudomonadati</taxon>
        <taxon>Gemmatimonadota</taxon>
        <taxon>environmental samples</taxon>
    </lineage>
</organism>
<dbReference type="AlphaFoldDB" id="A0A6J4M9Y0"/>
<reference evidence="1" key="1">
    <citation type="submission" date="2020-02" db="EMBL/GenBank/DDBJ databases">
        <authorList>
            <person name="Meier V. D."/>
        </authorList>
    </citation>
    <scope>NUCLEOTIDE SEQUENCE</scope>
    <source>
        <strain evidence="1">AVDCRST_MAG89</strain>
    </source>
</reference>
<sequence length="152" mass="17694">MKLHVLDRTQRVPIPLEEAWDFFSDARNLAAITPPEMGFEVTSPLAERMYAGMIIIYRVRPLLGVPVTWVTEITHVEEHVRFVDEQRFGPYRFWHHQHLFRPVPGGVEMRDIVHYALPPGGGVARRWPVTPKLEQIFDYRGKVLHDRFGVLA</sequence>
<name>A0A6J4M9Y0_9BACT</name>
<gene>
    <name evidence="1" type="ORF">AVDCRST_MAG89-3324</name>
</gene>
<dbReference type="InterPro" id="IPR023393">
    <property type="entry name" value="START-like_dom_sf"/>
</dbReference>
<dbReference type="CDD" id="cd07820">
    <property type="entry name" value="SRPBCC_3"/>
    <property type="match status" value="1"/>
</dbReference>